<comment type="catalytic activity">
    <reaction evidence="1">
        <text>Thiol-dependent hydrolysis of ester, thioester, amide, peptide and isopeptide bonds formed by the C-terminal Gly of ubiquitin (a 76-residue protein attached to proteins as an intracellular targeting signal).</text>
        <dbReference type="EC" id="3.4.19.12"/>
    </reaction>
</comment>
<dbReference type="PANTHER" id="PTHR21646">
    <property type="entry name" value="UBIQUITIN CARBOXYL-TERMINAL HYDROLASE"/>
    <property type="match status" value="1"/>
</dbReference>
<keyword evidence="4" id="KW-0645">Protease</keyword>
<evidence type="ECO:0000256" key="6">
    <source>
        <dbReference type="ARBA" id="ARBA00022801"/>
    </source>
</evidence>
<dbReference type="InterPro" id="IPR036873">
    <property type="entry name" value="Rhodanese-like_dom_sf"/>
</dbReference>
<dbReference type="PANTHER" id="PTHR21646:SF24">
    <property type="entry name" value="UBIQUITIN CARBOXYL-TERMINAL HYDROLASE"/>
    <property type="match status" value="1"/>
</dbReference>
<dbReference type="OrthoDB" id="292964at2759"/>
<gene>
    <name evidence="10" type="ORF">BN860_00386g</name>
</gene>
<dbReference type="EMBL" id="HG316469">
    <property type="protein sequence ID" value="CDF91934.1"/>
    <property type="molecule type" value="Genomic_DNA"/>
</dbReference>
<feature type="region of interest" description="Disordered" evidence="8">
    <location>
        <begin position="863"/>
        <end position="904"/>
    </location>
</feature>
<sequence>MSSASGSSFTPEYSNELLRRVKNIYEDDIRTHYAILKLEDLSDLLEHTRFLFESFSDDLNRNKTNDALTAYIVGCYFLYLIVPQSIQFKARNKSFAVHNELKKQYEDQHHMANVLTMVKNEVDSILDRDFRKMQDVERSRAARQRAYSFPDRGLESGMSYLTLGGGKASESSMSHEAVHSDGELHSEGPQESPLWKAPNLEPNDQLRLALDSAVLSSSSVDTFGREDSPEASQSPLRYSKHKDGRASHPIPGAKKPEEQHLWDANIDGLIPHRKRSYHTVYMNNGENDLHQRRTADYIQGMKRLQKQSIITSPELFSVLSNPRDREQLLLIDLRMQQTHKSSRIVAPNTVLVDPKNLWDSKTNTPITDVVLLEKRLNNSLFNRRGSFNYIVYYTDMATYMHLDYDYLFAFYYLLVASGDVTLKSLPSYLLGGYEKWKAVLKKYTDQFGINVDQYLERPQTENKSASAAQLKALEQIPWKPPAVPERIRIRPPPPAALASVRAKQTDSKQPPPVPPKIHLSSDCGTPEKRHSSSSSSSSDSDESGTAPAPAPRRLENRRRRRSSVPTVEQSNNKYVALSITGLRNMGSTCYINGMVQCLFGTKMLRDLFEPTNYEKFINRKIKDGGKLSQSFSSLFHKMYMNGGCSVVPNSFLKICNQLRPDFNIPDDQQDTQEFLMLVIDRLHDELSNQSEVINAYPELLLYDQKALQVKKDEYKRWFEGSVIRNGFSPIDAIFQGQLENGLHCQRCGYSSYSYSTFYILSLAIPKPATGLFSNKERWVKLEDCINMFTSDEVMSGDNAWDCPKCGSTAQAEREKKVSHHGHHQPSDSESPESKKLRRKNEEESKSKSMFLLFPRKARSMSPFHLLSPSSSNNNNNHGDGNGSSSSNSSGGGSGTHGHGDARDDSNLKRKKLYAIRASAFIVLPPVLVIHLSRFYYDLTKKNNTIITYPLILNIALKNKQVLKYRLYGVVNHDGNLISGHYTCLVNKNQTHDLEKGQDQWFYFDDEVVKHETNHGNLEKGITKVSSSDVYVLFYERIG</sequence>
<dbReference type="PROSITE" id="PS00973">
    <property type="entry name" value="USP_2"/>
    <property type="match status" value="1"/>
</dbReference>
<comment type="similarity">
    <text evidence="2">Belongs to the peptidase C19 family.</text>
</comment>
<dbReference type="InterPro" id="IPR050185">
    <property type="entry name" value="Ub_carboxyl-term_hydrolase"/>
</dbReference>
<dbReference type="Gene3D" id="3.90.70.10">
    <property type="entry name" value="Cysteine proteinases"/>
    <property type="match status" value="1"/>
</dbReference>
<dbReference type="GO" id="GO:0004843">
    <property type="term" value="F:cysteine-type deubiquitinase activity"/>
    <property type="evidence" value="ECO:0007669"/>
    <property type="project" value="UniProtKB-EC"/>
</dbReference>
<dbReference type="Pfam" id="PF00443">
    <property type="entry name" value="UCH"/>
    <property type="match status" value="1"/>
</dbReference>
<name>A0A8J2TBQ4_ZYGB2</name>
<evidence type="ECO:0000256" key="8">
    <source>
        <dbReference type="SAM" id="MobiDB-lite"/>
    </source>
</evidence>
<dbReference type="Gene3D" id="3.40.250.10">
    <property type="entry name" value="Rhodanese-like domain"/>
    <property type="match status" value="1"/>
</dbReference>
<evidence type="ECO:0000256" key="2">
    <source>
        <dbReference type="ARBA" id="ARBA00009085"/>
    </source>
</evidence>
<keyword evidence="5" id="KW-0833">Ubl conjugation pathway</keyword>
<organism evidence="10 11">
    <name type="scientific">Zygosaccharomyces bailii (strain CLIB 213 / ATCC 58445 / CBS 680 / BCRC 21525 / NBRC 1098 / NCYC 1416 / NRRL Y-2227)</name>
    <dbReference type="NCBI Taxonomy" id="1333698"/>
    <lineage>
        <taxon>Eukaryota</taxon>
        <taxon>Fungi</taxon>
        <taxon>Dikarya</taxon>
        <taxon>Ascomycota</taxon>
        <taxon>Saccharomycotina</taxon>
        <taxon>Saccharomycetes</taxon>
        <taxon>Saccharomycetales</taxon>
        <taxon>Saccharomycetaceae</taxon>
        <taxon>Zygosaccharomyces</taxon>
    </lineage>
</organism>
<dbReference type="InterPro" id="IPR028889">
    <property type="entry name" value="USP"/>
</dbReference>
<evidence type="ECO:0000256" key="1">
    <source>
        <dbReference type="ARBA" id="ARBA00000707"/>
    </source>
</evidence>
<dbReference type="GO" id="GO:0016579">
    <property type="term" value="P:protein deubiquitination"/>
    <property type="evidence" value="ECO:0007669"/>
    <property type="project" value="InterPro"/>
</dbReference>
<keyword evidence="6" id="KW-0378">Hydrolase</keyword>
<dbReference type="InterPro" id="IPR001394">
    <property type="entry name" value="Peptidase_C19_UCH"/>
</dbReference>
<keyword evidence="7" id="KW-0788">Thiol protease</keyword>
<dbReference type="SUPFAM" id="SSF52821">
    <property type="entry name" value="Rhodanese/Cell cycle control phosphatase"/>
    <property type="match status" value="1"/>
</dbReference>
<feature type="compositionally biased region" description="Basic and acidic residues" evidence="8">
    <location>
        <begin position="176"/>
        <end position="188"/>
    </location>
</feature>
<dbReference type="AlphaFoldDB" id="A0A8J2TBQ4"/>
<dbReference type="InterPro" id="IPR038765">
    <property type="entry name" value="Papain-like_cys_pep_sf"/>
</dbReference>
<feature type="compositionally biased region" description="Low complexity" evidence="8">
    <location>
        <begin position="869"/>
        <end position="888"/>
    </location>
</feature>
<proteinExistence type="inferred from homology"/>
<evidence type="ECO:0000259" key="9">
    <source>
        <dbReference type="PROSITE" id="PS50235"/>
    </source>
</evidence>
<dbReference type="EC" id="3.4.19.12" evidence="3"/>
<feature type="region of interest" description="Disordered" evidence="8">
    <location>
        <begin position="496"/>
        <end position="568"/>
    </location>
</feature>
<feature type="region of interest" description="Disordered" evidence="8">
    <location>
        <begin position="811"/>
        <end position="847"/>
    </location>
</feature>
<keyword evidence="11" id="KW-1185">Reference proteome</keyword>
<evidence type="ECO:0000256" key="5">
    <source>
        <dbReference type="ARBA" id="ARBA00022786"/>
    </source>
</evidence>
<accession>A0A8J2TBQ4</accession>
<feature type="region of interest" description="Disordered" evidence="8">
    <location>
        <begin position="219"/>
        <end position="255"/>
    </location>
</feature>
<dbReference type="PROSITE" id="PS50235">
    <property type="entry name" value="USP_3"/>
    <property type="match status" value="1"/>
</dbReference>
<protein>
    <recommendedName>
        <fullName evidence="3">ubiquitinyl hydrolase 1</fullName>
        <ecNumber evidence="3">3.4.19.12</ecNumber>
    </recommendedName>
</protein>
<dbReference type="Proteomes" id="UP000019375">
    <property type="component" value="Unassembled WGS sequence"/>
</dbReference>
<feature type="domain" description="USP" evidence="9">
    <location>
        <begin position="580"/>
        <end position="1037"/>
    </location>
</feature>
<feature type="compositionally biased region" description="Basic and acidic residues" evidence="8">
    <location>
        <begin position="831"/>
        <end position="846"/>
    </location>
</feature>
<evidence type="ECO:0000256" key="3">
    <source>
        <dbReference type="ARBA" id="ARBA00012759"/>
    </source>
</evidence>
<evidence type="ECO:0000313" key="11">
    <source>
        <dbReference type="Proteomes" id="UP000019375"/>
    </source>
</evidence>
<reference evidence="11" key="1">
    <citation type="journal article" date="2013" name="Genome Announc.">
        <title>Genome sequence of the food spoilage yeast Zygosaccharomyces bailii CLIB 213(T).</title>
        <authorList>
            <person name="Galeote V."/>
            <person name="Bigey F."/>
            <person name="Devillers H."/>
            <person name="Neuveglise C."/>
            <person name="Dequin S."/>
        </authorList>
    </citation>
    <scope>NUCLEOTIDE SEQUENCE [LARGE SCALE GENOMIC DNA]</scope>
    <source>
        <strain evidence="11">CLIB 213 / ATCC 58445 / CBS 680 / CCRC 21525 / NBRC 1098 / NCYC 1416 / NRRL Y-2227</strain>
    </source>
</reference>
<feature type="region of interest" description="Disordered" evidence="8">
    <location>
        <begin position="165"/>
        <end position="199"/>
    </location>
</feature>
<dbReference type="GO" id="GO:0006508">
    <property type="term" value="P:proteolysis"/>
    <property type="evidence" value="ECO:0007669"/>
    <property type="project" value="UniProtKB-KW"/>
</dbReference>
<dbReference type="SUPFAM" id="SSF54001">
    <property type="entry name" value="Cysteine proteinases"/>
    <property type="match status" value="1"/>
</dbReference>
<dbReference type="InterPro" id="IPR018200">
    <property type="entry name" value="USP_CS"/>
</dbReference>
<evidence type="ECO:0000256" key="7">
    <source>
        <dbReference type="ARBA" id="ARBA00022807"/>
    </source>
</evidence>
<evidence type="ECO:0000313" key="10">
    <source>
        <dbReference type="EMBL" id="CDF91934.1"/>
    </source>
</evidence>
<evidence type="ECO:0000256" key="4">
    <source>
        <dbReference type="ARBA" id="ARBA00022670"/>
    </source>
</evidence>